<keyword evidence="2" id="KW-0129">CBS domain</keyword>
<feature type="domain" description="CBS" evidence="3">
    <location>
        <begin position="37"/>
        <end position="94"/>
    </location>
</feature>
<dbReference type="Pfam" id="PF02518">
    <property type="entry name" value="HATPase_c"/>
    <property type="match status" value="1"/>
</dbReference>
<dbReference type="InterPro" id="IPR003594">
    <property type="entry name" value="HATPase_dom"/>
</dbReference>
<dbReference type="InterPro" id="IPR046342">
    <property type="entry name" value="CBS_dom_sf"/>
</dbReference>
<dbReference type="OrthoDB" id="9797578at2"/>
<dbReference type="EMBL" id="DF967972">
    <property type="protein sequence ID" value="GAP14921.1"/>
    <property type="molecule type" value="Genomic_DNA"/>
</dbReference>
<dbReference type="PROSITE" id="PS51371">
    <property type="entry name" value="CBS"/>
    <property type="match status" value="2"/>
</dbReference>
<dbReference type="SUPFAM" id="SSF55874">
    <property type="entry name" value="ATPase domain of HSP90 chaperone/DNA topoisomerase II/histidine kinase"/>
    <property type="match status" value="1"/>
</dbReference>
<proteinExistence type="predicted"/>
<evidence type="ECO:0000256" key="1">
    <source>
        <dbReference type="ARBA" id="ARBA00022737"/>
    </source>
</evidence>
<dbReference type="STRING" id="360412.LARV_02701"/>
<dbReference type="Proteomes" id="UP000055060">
    <property type="component" value="Unassembled WGS sequence"/>
</dbReference>
<gene>
    <name evidence="4" type="ORF">LARV_02701</name>
</gene>
<evidence type="ECO:0000256" key="2">
    <source>
        <dbReference type="PROSITE-ProRule" id="PRU00703"/>
    </source>
</evidence>
<dbReference type="PANTHER" id="PTHR48108">
    <property type="entry name" value="CBS DOMAIN-CONTAINING PROTEIN CBSX2, CHLOROPLASTIC"/>
    <property type="match status" value="1"/>
</dbReference>
<reference evidence="4" key="1">
    <citation type="submission" date="2015-07" db="EMBL/GenBank/DDBJ databases">
        <title>Draft Genome Sequences of Anaerolinea thermolimosa IMO-1, Bellilinea caldifistulae GOMI-1, Leptolinea tardivitalis YMTK-2, Levilinea saccharolytica KIBI-1,Longilinea arvoryzae KOME-1, Previously Described as Members of the Anaerolineaceae (Chloroflexi).</title>
        <authorList>
            <person name="Sekiguchi Y."/>
            <person name="Ohashi A."/>
            <person name="Matsuura N."/>
            <person name="Tourlousse M.D."/>
        </authorList>
    </citation>
    <scope>NUCLEOTIDE SEQUENCE [LARGE SCALE GENOMIC DNA]</scope>
    <source>
        <strain evidence="4">KOME-1</strain>
    </source>
</reference>
<dbReference type="Gene3D" id="3.30.565.10">
    <property type="entry name" value="Histidine kinase-like ATPase, C-terminal domain"/>
    <property type="match status" value="1"/>
</dbReference>
<dbReference type="PANTHER" id="PTHR48108:SF26">
    <property type="entry name" value="CBS DOMAIN-CONTAINING PROTEIN DDB_G0289609"/>
    <property type="match status" value="1"/>
</dbReference>
<sequence length="324" mass="36495">MMTENESQHSRIMTDQMAEYITRVEELAYEIKVREAMGRNPKTVRPELTMRQCLDLFREARISGAPVVSATGGVIGILSIEDLILCMRDNRLDAHVNEYMTTDVLMVRDSDPLVDALKIFVNAKVGRLPVLDGERNLIGILTKGDITRSLLKALQQDYHTEEVRRYRASHLFEDIVSDRTSLILRYNIKAHDFSHAGEASSNIKRALVRLGANTQIARRTGIAVYEAEMNLIIHTTEGGVIRVEIEPHQISIDAYDYGPGIKDIELAMRPGYSTASEEIRELGFGAGMGLVNISRCVDQMLLESTVGKGTRLRMKIYLQEKKSR</sequence>
<dbReference type="InterPro" id="IPR036890">
    <property type="entry name" value="HATPase_C_sf"/>
</dbReference>
<organism evidence="4">
    <name type="scientific">Longilinea arvoryzae</name>
    <dbReference type="NCBI Taxonomy" id="360412"/>
    <lineage>
        <taxon>Bacteria</taxon>
        <taxon>Bacillati</taxon>
        <taxon>Chloroflexota</taxon>
        <taxon>Anaerolineae</taxon>
        <taxon>Anaerolineales</taxon>
        <taxon>Anaerolineaceae</taxon>
        <taxon>Longilinea</taxon>
    </lineage>
</organism>
<dbReference type="InterPro" id="IPR000644">
    <property type="entry name" value="CBS_dom"/>
</dbReference>
<dbReference type="Pfam" id="PF00571">
    <property type="entry name" value="CBS"/>
    <property type="match status" value="2"/>
</dbReference>
<protein>
    <submittedName>
        <fullName evidence="4">Predicted transcriptional regulator, contains C-terminal CBS domains</fullName>
    </submittedName>
</protein>
<dbReference type="Gene3D" id="3.10.580.10">
    <property type="entry name" value="CBS-domain"/>
    <property type="match status" value="1"/>
</dbReference>
<evidence type="ECO:0000313" key="5">
    <source>
        <dbReference type="Proteomes" id="UP000055060"/>
    </source>
</evidence>
<keyword evidence="1" id="KW-0677">Repeat</keyword>
<evidence type="ECO:0000313" key="4">
    <source>
        <dbReference type="EMBL" id="GAP14921.1"/>
    </source>
</evidence>
<dbReference type="InterPro" id="IPR051462">
    <property type="entry name" value="CBS_domain-containing"/>
</dbReference>
<keyword evidence="5" id="KW-1185">Reference proteome</keyword>
<evidence type="ECO:0000259" key="3">
    <source>
        <dbReference type="PROSITE" id="PS51371"/>
    </source>
</evidence>
<name>A0A0S7BH46_9CHLR</name>
<dbReference type="SUPFAM" id="SSF54631">
    <property type="entry name" value="CBS-domain pair"/>
    <property type="match status" value="1"/>
</dbReference>
<accession>A0A0S7BH46</accession>
<dbReference type="AlphaFoldDB" id="A0A0S7BH46"/>
<dbReference type="SMART" id="SM00116">
    <property type="entry name" value="CBS"/>
    <property type="match status" value="2"/>
</dbReference>
<feature type="domain" description="CBS" evidence="3">
    <location>
        <begin position="100"/>
        <end position="156"/>
    </location>
</feature>